<dbReference type="RefSeq" id="XP_066066494.1">
    <property type="nucleotide sequence ID" value="XM_066210397.1"/>
</dbReference>
<proteinExistence type="predicted"/>
<sequence>MTLVDYDSSSSEDGRQSLISQPPSPKRQKKLPVLPSTFDLALKDDLSLHQGRTRSRPFVEGEYNTHLYLSLTISDALLAVLKDVIASLPPFTHPIHPLLPKLHISLTRPLPLRRHQIQSFRDKLSEKLSRCGAFRLSLAGRVKAYSNEIHEGVQGLAKGRGFLALRVGAGASELKAIQDKVIHPILDVVHLPTYYENPEFHSSFAWSLLESRGGKQETEADLIDSGSVFSNSVLEGINEKFEEMILAAQPSRGWSVDSVELKISKEVTRLFLGCNNGT</sequence>
<dbReference type="PANTHER" id="PTHR13522:SF3">
    <property type="entry name" value="U6 SNRNA PHOSPHODIESTERASE 1"/>
    <property type="match status" value="1"/>
</dbReference>
<evidence type="ECO:0000313" key="8">
    <source>
        <dbReference type="EMBL" id="WVN85794.1"/>
    </source>
</evidence>
<dbReference type="GO" id="GO:0016829">
    <property type="term" value="F:lyase activity"/>
    <property type="evidence" value="ECO:0007669"/>
    <property type="project" value="UniProtKB-KW"/>
</dbReference>
<dbReference type="EMBL" id="CP143784">
    <property type="protein sequence ID" value="WVN85794.1"/>
    <property type="molecule type" value="Genomic_DNA"/>
</dbReference>
<dbReference type="KEGG" id="cdep:91085159"/>
<dbReference type="Gene3D" id="3.90.1140.10">
    <property type="entry name" value="Cyclic phosphodiesterase"/>
    <property type="match status" value="1"/>
</dbReference>
<dbReference type="PANTHER" id="PTHR13522">
    <property type="entry name" value="U6 SNRNA PHOSPHODIESTERASE 1"/>
    <property type="match status" value="1"/>
</dbReference>
<organism evidence="8 9">
    <name type="scientific">Cryptococcus depauperatus CBS 7841</name>
    <dbReference type="NCBI Taxonomy" id="1295531"/>
    <lineage>
        <taxon>Eukaryota</taxon>
        <taxon>Fungi</taxon>
        <taxon>Dikarya</taxon>
        <taxon>Basidiomycota</taxon>
        <taxon>Agaricomycotina</taxon>
        <taxon>Tremellomycetes</taxon>
        <taxon>Tremellales</taxon>
        <taxon>Cryptococcaceae</taxon>
        <taxon>Cryptococcus</taxon>
    </lineage>
</organism>
<evidence type="ECO:0000256" key="4">
    <source>
        <dbReference type="ARBA" id="ARBA00023242"/>
    </source>
</evidence>
<dbReference type="Pfam" id="PF09749">
    <property type="entry name" value="HVSL"/>
    <property type="match status" value="1"/>
</dbReference>
<dbReference type="AlphaFoldDB" id="A0A1E3I9E2"/>
<keyword evidence="2" id="KW-0378">Hydrolase</keyword>
<keyword evidence="3" id="KW-0456">Lyase</keyword>
<dbReference type="GO" id="GO:0005634">
    <property type="term" value="C:nucleus"/>
    <property type="evidence" value="ECO:0007669"/>
    <property type="project" value="TreeGrafter"/>
</dbReference>
<accession>A0A1E3I9E2</accession>
<dbReference type="Proteomes" id="UP000094043">
    <property type="component" value="Chromosome 1"/>
</dbReference>
<feature type="compositionally biased region" description="Polar residues" evidence="7">
    <location>
        <begin position="7"/>
        <end position="21"/>
    </location>
</feature>
<evidence type="ECO:0000256" key="5">
    <source>
        <dbReference type="ARBA" id="ARBA00029543"/>
    </source>
</evidence>
<evidence type="ECO:0000256" key="1">
    <source>
        <dbReference type="ARBA" id="ARBA00022722"/>
    </source>
</evidence>
<keyword evidence="9" id="KW-1185">Reference proteome</keyword>
<protein>
    <recommendedName>
        <fullName evidence="5">U6 snRNA phosphodiesterase 1</fullName>
    </recommendedName>
    <alternativeName>
        <fullName evidence="6">3'-5' RNA exonuclease USB1</fullName>
    </alternativeName>
</protein>
<reference evidence="8" key="1">
    <citation type="submission" date="2016-06" db="EMBL/GenBank/DDBJ databases">
        <authorList>
            <person name="Cuomo C."/>
            <person name="Litvintseva A."/>
            <person name="Heitman J."/>
            <person name="Chen Y."/>
            <person name="Sun S."/>
            <person name="Springer D."/>
            <person name="Dromer F."/>
            <person name="Young S."/>
            <person name="Zeng Q."/>
            <person name="Chapman S."/>
            <person name="Gujja S."/>
            <person name="Saif S."/>
            <person name="Birren B."/>
        </authorList>
    </citation>
    <scope>NUCLEOTIDE SEQUENCE</scope>
    <source>
        <strain evidence="8">CBS 7841</strain>
    </source>
</reference>
<feature type="region of interest" description="Disordered" evidence="7">
    <location>
        <begin position="1"/>
        <end position="30"/>
    </location>
</feature>
<dbReference type="GO" id="GO:0034477">
    <property type="term" value="P:U6 snRNA 3'-end processing"/>
    <property type="evidence" value="ECO:0007669"/>
    <property type="project" value="InterPro"/>
</dbReference>
<evidence type="ECO:0000256" key="2">
    <source>
        <dbReference type="ARBA" id="ARBA00022801"/>
    </source>
</evidence>
<dbReference type="GO" id="GO:0000175">
    <property type="term" value="F:3'-5'-RNA exonuclease activity"/>
    <property type="evidence" value="ECO:0007669"/>
    <property type="project" value="TreeGrafter"/>
</dbReference>
<dbReference type="InterPro" id="IPR027521">
    <property type="entry name" value="Usb1"/>
</dbReference>
<evidence type="ECO:0000313" key="9">
    <source>
        <dbReference type="Proteomes" id="UP000094043"/>
    </source>
</evidence>
<evidence type="ECO:0000256" key="7">
    <source>
        <dbReference type="SAM" id="MobiDB-lite"/>
    </source>
</evidence>
<reference evidence="8" key="3">
    <citation type="submission" date="2024-01" db="EMBL/GenBank/DDBJ databases">
        <authorList>
            <person name="Coelho M.A."/>
            <person name="David-Palma M."/>
            <person name="Shea T."/>
            <person name="Sun S."/>
            <person name="Cuomo C.A."/>
            <person name="Heitman J."/>
        </authorList>
    </citation>
    <scope>NUCLEOTIDE SEQUENCE</scope>
    <source>
        <strain evidence="8">CBS 7841</strain>
    </source>
</reference>
<evidence type="ECO:0000256" key="3">
    <source>
        <dbReference type="ARBA" id="ARBA00023239"/>
    </source>
</evidence>
<dbReference type="GeneID" id="91085159"/>
<dbReference type="VEuPathDB" id="FungiDB:L203_05144"/>
<name>A0A1E3I9E2_9TREE</name>
<gene>
    <name evidence="8" type="ORF">L203_100945</name>
</gene>
<dbReference type="OrthoDB" id="49151at2759"/>
<keyword evidence="4" id="KW-0539">Nucleus</keyword>
<evidence type="ECO:0000256" key="6">
    <source>
        <dbReference type="ARBA" id="ARBA00030030"/>
    </source>
</evidence>
<keyword evidence="1" id="KW-0540">Nuclease</keyword>
<reference evidence="8" key="2">
    <citation type="journal article" date="2022" name="Elife">
        <title>Obligate sexual reproduction of a homothallic fungus closely related to the Cryptococcus pathogenic species complex.</title>
        <authorList>
            <person name="Passer A.R."/>
            <person name="Clancey S.A."/>
            <person name="Shea T."/>
            <person name="David-Palma M."/>
            <person name="Averette A.F."/>
            <person name="Boekhout T."/>
            <person name="Porcel B.M."/>
            <person name="Nowrousian M."/>
            <person name="Cuomo C.A."/>
            <person name="Sun S."/>
            <person name="Heitman J."/>
            <person name="Coelho M.A."/>
        </authorList>
    </citation>
    <scope>NUCLEOTIDE SEQUENCE</scope>
    <source>
        <strain evidence="8">CBS 7841</strain>
    </source>
</reference>